<evidence type="ECO:0000256" key="1">
    <source>
        <dbReference type="ARBA" id="ARBA00023015"/>
    </source>
</evidence>
<dbReference type="RefSeq" id="WP_268879245.1">
    <property type="nucleotide sequence ID" value="NZ_CP114028.1"/>
</dbReference>
<organism evidence="5 6">
    <name type="scientific">Jiella pelagia</name>
    <dbReference type="NCBI Taxonomy" id="2986949"/>
    <lineage>
        <taxon>Bacteria</taxon>
        <taxon>Pseudomonadati</taxon>
        <taxon>Pseudomonadota</taxon>
        <taxon>Alphaproteobacteria</taxon>
        <taxon>Hyphomicrobiales</taxon>
        <taxon>Aurantimonadaceae</taxon>
        <taxon>Jiella</taxon>
    </lineage>
</organism>
<dbReference type="EMBL" id="CP114028">
    <property type="protein sequence ID" value="WAP66800.1"/>
    <property type="molecule type" value="Genomic_DNA"/>
</dbReference>
<accession>A0ABY7BYZ2</accession>
<keyword evidence="3" id="KW-0804">Transcription</keyword>
<keyword evidence="6" id="KW-1185">Reference proteome</keyword>
<evidence type="ECO:0000313" key="6">
    <source>
        <dbReference type="Proteomes" id="UP001164020"/>
    </source>
</evidence>
<dbReference type="Pfam" id="PF03472">
    <property type="entry name" value="Autoind_bind"/>
    <property type="match status" value="1"/>
</dbReference>
<keyword evidence="2" id="KW-0238">DNA-binding</keyword>
<dbReference type="InterPro" id="IPR036693">
    <property type="entry name" value="TF_LuxR_autoind-bd_dom_sf"/>
</dbReference>
<geneLocation type="plasmid" evidence="5 6">
    <name>unnamed1</name>
</geneLocation>
<evidence type="ECO:0000313" key="5">
    <source>
        <dbReference type="EMBL" id="WAP66800.1"/>
    </source>
</evidence>
<dbReference type="Gene3D" id="3.30.450.80">
    <property type="entry name" value="Transcription factor LuxR-like, autoinducer-binding domain"/>
    <property type="match status" value="1"/>
</dbReference>
<evidence type="ECO:0000256" key="2">
    <source>
        <dbReference type="ARBA" id="ARBA00023125"/>
    </source>
</evidence>
<sequence>MAYRWSWPSTRERRVRNAPIKISAINSEECKHGALYGAGDPTKPGNRPDHSRVWKIEMNETADSRLFAALSEIQNATDGEAIAKLLDHLIAFYGLKSAAYLGTGIARAHDAEPYLAVTYSSEWVERYKDQRYAEIDPVIVMGLRRLLPLDWSEFGRLEGRQITLFGEAGEFGLGERGLSIPVHGRQGDRGLLSITSDLGEREWESEKRVYMRDFQVIATHIHDRVLRLEGLAPQPAHLSPRELECLEWIAQAVSLVVV</sequence>
<keyword evidence="1" id="KW-0805">Transcription regulation</keyword>
<evidence type="ECO:0000256" key="3">
    <source>
        <dbReference type="ARBA" id="ARBA00023163"/>
    </source>
</evidence>
<name>A0ABY7BYZ2_9HYPH</name>
<keyword evidence="5" id="KW-0614">Plasmid</keyword>
<feature type="domain" description="Transcription factor LuxR-like autoinducer-binding" evidence="4">
    <location>
        <begin position="80"/>
        <end position="225"/>
    </location>
</feature>
<dbReference type="InterPro" id="IPR005143">
    <property type="entry name" value="TF_LuxR_autoind-bd_dom"/>
</dbReference>
<evidence type="ECO:0000259" key="4">
    <source>
        <dbReference type="Pfam" id="PF03472"/>
    </source>
</evidence>
<gene>
    <name evidence="5" type="ORF">OH818_00120</name>
</gene>
<dbReference type="SUPFAM" id="SSF75516">
    <property type="entry name" value="Pheromone-binding domain of LuxR-like quorum-sensing transcription factors"/>
    <property type="match status" value="1"/>
</dbReference>
<protein>
    <submittedName>
        <fullName evidence="5">Autoinducer binding domain-containing protein</fullName>
    </submittedName>
</protein>
<dbReference type="Proteomes" id="UP001164020">
    <property type="component" value="Plasmid unnamed1"/>
</dbReference>
<reference evidence="5" key="1">
    <citation type="submission" date="2022-12" db="EMBL/GenBank/DDBJ databases">
        <title>Jiella pelagia sp. nov., isolated from phosphonate enriched culture of Northwest Pacific surface seawater.</title>
        <authorList>
            <person name="Shin D.Y."/>
            <person name="Hwang C.Y."/>
        </authorList>
    </citation>
    <scope>NUCLEOTIDE SEQUENCE</scope>
    <source>
        <strain evidence="5">HL-NP1</strain>
        <plasmid evidence="5">unnamed1</plasmid>
    </source>
</reference>
<proteinExistence type="predicted"/>